<protein>
    <submittedName>
        <fullName evidence="3">Glycosyltransferase</fullName>
        <ecNumber evidence="3">2.4.-.-</ecNumber>
    </submittedName>
</protein>
<dbReference type="Pfam" id="PF00534">
    <property type="entry name" value="Glycos_transf_1"/>
    <property type="match status" value="1"/>
</dbReference>
<dbReference type="Proteomes" id="UP001447857">
    <property type="component" value="Chromosome"/>
</dbReference>
<dbReference type="InterPro" id="IPR001296">
    <property type="entry name" value="Glyco_trans_1"/>
</dbReference>
<keyword evidence="3" id="KW-0808">Transferase</keyword>
<feature type="domain" description="Glycosyl transferase family 1" evidence="1">
    <location>
        <begin position="200"/>
        <end position="338"/>
    </location>
</feature>
<evidence type="ECO:0000259" key="2">
    <source>
        <dbReference type="Pfam" id="PF13477"/>
    </source>
</evidence>
<feature type="domain" description="Glycosyltransferase subfamily 4-like N-terminal" evidence="2">
    <location>
        <begin position="6"/>
        <end position="145"/>
    </location>
</feature>
<gene>
    <name evidence="3" type="ORF">V6624_01610</name>
</gene>
<accession>A0ABZ2QAS8</accession>
<dbReference type="EC" id="2.4.-.-" evidence="3"/>
<dbReference type="Gene3D" id="3.40.50.2000">
    <property type="entry name" value="Glycogen Phosphorylase B"/>
    <property type="match status" value="2"/>
</dbReference>
<keyword evidence="3" id="KW-0328">Glycosyltransferase</keyword>
<reference evidence="3 4" key="1">
    <citation type="submission" date="2024-02" db="EMBL/GenBank/DDBJ databases">
        <title>complete genome of Flavobacterium ginsenosidimutans Str. YTB16.</title>
        <authorList>
            <person name="Wang Q."/>
        </authorList>
    </citation>
    <scope>NUCLEOTIDE SEQUENCE [LARGE SCALE GENOMIC DNA]</scope>
    <source>
        <strain evidence="3 4">YTB16</strain>
    </source>
</reference>
<sequence length="376" mass="44043">MKILMVSIPSLHFFRWVNQLQDSGHEVYWFDITGMGGKNKKLSWIDQKSNWKVRWDFPGRIQLKSKFPLIYRQIQRINEKETAKKFEEYLLQIQPDVVHSFALYLSCAPIISIMEKYNSQKWIYSSWGSDLFYFQNEPNYLKDIKRILPRVNFLFTDCYRDFQIAQRHGFNGKLLGVFPGPGGIDLEEIEKFKMPKYERNTILIKGFQGRSGRVIPVLKALEKLENKLKNFKIIVFGSDIETFDYLNKSPLKKWNNFKAIGKINHEEVFKLMGESLLYIGNSNSDGMPNTLLEAISMEVYPIQSNPGKATQEIIQNEMQGLLIENCEDIDEIKTKVEDGILFVSKNNYNPKELLKGLEYHYVKNKVLEQYNSIIFP</sequence>
<dbReference type="SUPFAM" id="SSF53756">
    <property type="entry name" value="UDP-Glycosyltransferase/glycogen phosphorylase"/>
    <property type="match status" value="1"/>
</dbReference>
<dbReference type="GO" id="GO:0016757">
    <property type="term" value="F:glycosyltransferase activity"/>
    <property type="evidence" value="ECO:0007669"/>
    <property type="project" value="UniProtKB-KW"/>
</dbReference>
<evidence type="ECO:0000313" key="3">
    <source>
        <dbReference type="EMBL" id="WXK50332.1"/>
    </source>
</evidence>
<dbReference type="RefSeq" id="WP_338840686.1">
    <property type="nucleotide sequence ID" value="NZ_CP147988.1"/>
</dbReference>
<evidence type="ECO:0000259" key="1">
    <source>
        <dbReference type="Pfam" id="PF00534"/>
    </source>
</evidence>
<dbReference type="EMBL" id="CP147988">
    <property type="protein sequence ID" value="WXK50332.1"/>
    <property type="molecule type" value="Genomic_DNA"/>
</dbReference>
<dbReference type="PANTHER" id="PTHR12526">
    <property type="entry name" value="GLYCOSYLTRANSFERASE"/>
    <property type="match status" value="1"/>
</dbReference>
<evidence type="ECO:0000313" key="4">
    <source>
        <dbReference type="Proteomes" id="UP001447857"/>
    </source>
</evidence>
<dbReference type="PANTHER" id="PTHR12526:SF637">
    <property type="entry name" value="GLYCOSYLTRANSFERASE EPSF-RELATED"/>
    <property type="match status" value="1"/>
</dbReference>
<name>A0ABZ2QAS8_9FLAO</name>
<dbReference type="Pfam" id="PF13477">
    <property type="entry name" value="Glyco_trans_4_2"/>
    <property type="match status" value="1"/>
</dbReference>
<dbReference type="InterPro" id="IPR028098">
    <property type="entry name" value="Glyco_trans_4-like_N"/>
</dbReference>
<proteinExistence type="predicted"/>
<organism evidence="3 4">
    <name type="scientific">Flavobacterium ginsenosidimutans</name>
    <dbReference type="NCBI Taxonomy" id="687844"/>
    <lineage>
        <taxon>Bacteria</taxon>
        <taxon>Pseudomonadati</taxon>
        <taxon>Bacteroidota</taxon>
        <taxon>Flavobacteriia</taxon>
        <taxon>Flavobacteriales</taxon>
        <taxon>Flavobacteriaceae</taxon>
        <taxon>Flavobacterium</taxon>
    </lineage>
</organism>
<keyword evidence="4" id="KW-1185">Reference proteome</keyword>